<sequence>MTEGRMIYKTRLEQEYRPWASDASDMDLGKTMARWARRSADFLGRADVLRNIAYGPLPDQRLDLMPPARPGAPVQIFIHGGYWQSLDKDDYAFALEPLVSAGAMVVSVNYTLCPAVTLDALVDQVRHACAWVWHNARDHGGDPARLHVTGHSAGGHLAAMMAATDWAAFQPGLPPDMIKSAVPVSGLFDLEPLRFCSVNAAVQMDRATAARNSPRFMTPAARMPISIVAGADETGEARRQSRDLATAWQAEAGRVAYIETPGHHHFSVVEAMTEPGNPLTATLLRHLGLPG</sequence>
<proteinExistence type="predicted"/>
<protein>
    <submittedName>
        <fullName evidence="3">Arylformamidase</fullName>
    </submittedName>
</protein>
<evidence type="ECO:0000313" key="3">
    <source>
        <dbReference type="EMBL" id="SEM38388.1"/>
    </source>
</evidence>
<dbReference type="PANTHER" id="PTHR48081">
    <property type="entry name" value="AB HYDROLASE SUPERFAMILY PROTEIN C4A8.06C"/>
    <property type="match status" value="1"/>
</dbReference>
<dbReference type="InterPro" id="IPR049492">
    <property type="entry name" value="BD-FAE-like_dom"/>
</dbReference>
<accession>A0A1H7XZ47</accession>
<dbReference type="STRING" id="1287727.SAMN05443999_12515"/>
<gene>
    <name evidence="3" type="ORF">SAMN05443999_12515</name>
</gene>
<dbReference type="EMBL" id="FOAG01000025">
    <property type="protein sequence ID" value="SEM38388.1"/>
    <property type="molecule type" value="Genomic_DNA"/>
</dbReference>
<evidence type="ECO:0000256" key="1">
    <source>
        <dbReference type="ARBA" id="ARBA00022801"/>
    </source>
</evidence>
<dbReference type="GO" id="GO:0016787">
    <property type="term" value="F:hydrolase activity"/>
    <property type="evidence" value="ECO:0007669"/>
    <property type="project" value="UniProtKB-KW"/>
</dbReference>
<name>A0A1H7XZ47_9RHOB</name>
<dbReference type="PANTHER" id="PTHR48081:SF33">
    <property type="entry name" value="KYNURENINE FORMAMIDASE"/>
    <property type="match status" value="1"/>
</dbReference>
<dbReference type="SUPFAM" id="SSF53474">
    <property type="entry name" value="alpha/beta-Hydrolases"/>
    <property type="match status" value="1"/>
</dbReference>
<dbReference type="Gene3D" id="3.40.50.1820">
    <property type="entry name" value="alpha/beta hydrolase"/>
    <property type="match status" value="1"/>
</dbReference>
<dbReference type="InterPro" id="IPR050300">
    <property type="entry name" value="GDXG_lipolytic_enzyme"/>
</dbReference>
<dbReference type="Pfam" id="PF20434">
    <property type="entry name" value="BD-FAE"/>
    <property type="match status" value="1"/>
</dbReference>
<keyword evidence="1" id="KW-0378">Hydrolase</keyword>
<organism evidence="3 4">
    <name type="scientific">Roseovarius azorensis</name>
    <dbReference type="NCBI Taxonomy" id="1287727"/>
    <lineage>
        <taxon>Bacteria</taxon>
        <taxon>Pseudomonadati</taxon>
        <taxon>Pseudomonadota</taxon>
        <taxon>Alphaproteobacteria</taxon>
        <taxon>Rhodobacterales</taxon>
        <taxon>Roseobacteraceae</taxon>
        <taxon>Roseovarius</taxon>
    </lineage>
</organism>
<keyword evidence="4" id="KW-1185">Reference proteome</keyword>
<reference evidence="3 4" key="1">
    <citation type="submission" date="2016-10" db="EMBL/GenBank/DDBJ databases">
        <authorList>
            <person name="de Groot N.N."/>
        </authorList>
    </citation>
    <scope>NUCLEOTIDE SEQUENCE [LARGE SCALE GENOMIC DNA]</scope>
    <source>
        <strain evidence="3 4">DSM 100674</strain>
    </source>
</reference>
<evidence type="ECO:0000313" key="4">
    <source>
        <dbReference type="Proteomes" id="UP000199582"/>
    </source>
</evidence>
<dbReference type="InterPro" id="IPR029058">
    <property type="entry name" value="AB_hydrolase_fold"/>
</dbReference>
<dbReference type="AlphaFoldDB" id="A0A1H7XZ47"/>
<dbReference type="Proteomes" id="UP000199582">
    <property type="component" value="Unassembled WGS sequence"/>
</dbReference>
<evidence type="ECO:0000259" key="2">
    <source>
        <dbReference type="Pfam" id="PF20434"/>
    </source>
</evidence>
<feature type="domain" description="BD-FAE-like" evidence="2">
    <location>
        <begin position="70"/>
        <end position="166"/>
    </location>
</feature>